<evidence type="ECO:0000256" key="3">
    <source>
        <dbReference type="ARBA" id="ARBA00011209"/>
    </source>
</evidence>
<accession>S0ETB8</accession>
<dbReference type="SUPFAM" id="SSF46589">
    <property type="entry name" value="tRNA-binding arm"/>
    <property type="match status" value="1"/>
</dbReference>
<keyword evidence="5 13" id="KW-0436">Ligase</keyword>
<evidence type="ECO:0000256" key="1">
    <source>
        <dbReference type="ARBA" id="ARBA00004496"/>
    </source>
</evidence>
<dbReference type="HOGENOM" id="CLU_025086_0_1_0"/>
<evidence type="ECO:0000256" key="5">
    <source>
        <dbReference type="ARBA" id="ARBA00022598"/>
    </source>
</evidence>
<dbReference type="GO" id="GO:0004826">
    <property type="term" value="F:phenylalanine-tRNA ligase activity"/>
    <property type="evidence" value="ECO:0007669"/>
    <property type="project" value="UniProtKB-UniRule"/>
</dbReference>
<keyword evidence="7 13" id="KW-0547">Nucleotide-binding</keyword>
<dbReference type="Pfam" id="PF02912">
    <property type="entry name" value="Phe_tRNA-synt_N"/>
    <property type="match status" value="1"/>
</dbReference>
<dbReference type="NCBIfam" id="TIGR00468">
    <property type="entry name" value="pheS"/>
    <property type="match status" value="1"/>
</dbReference>
<evidence type="ECO:0000313" key="16">
    <source>
        <dbReference type="Proteomes" id="UP000014227"/>
    </source>
</evidence>
<evidence type="ECO:0000256" key="13">
    <source>
        <dbReference type="HAMAP-Rule" id="MF_00281"/>
    </source>
</evidence>
<dbReference type="PATRIC" id="fig|1303518.3.peg.899"/>
<dbReference type="CDD" id="cd00496">
    <property type="entry name" value="PheRS_alpha_core"/>
    <property type="match status" value="1"/>
</dbReference>
<dbReference type="OrthoDB" id="9800719at2"/>
<dbReference type="STRING" id="454171.CP488_00265"/>
<dbReference type="EMBL" id="HF951689">
    <property type="protein sequence ID" value="CCW34713.1"/>
    <property type="molecule type" value="Genomic_DNA"/>
</dbReference>
<sequence>MSDPISQFLEEIIQLLLKEAQAAVEAAQNLAELEQVEKRYLGRNKGLNSLRRLIGTLPKEQRPLVGARLNEAVETLTALVQARHSRLIKLMLSESDPMRELRIRNQLWLESAAHLRRELSKTKTLDVTLPGRALPFGRLHPLTQTAELIRETLIGMGYEFVEGPELEDYQYNFAVLNYPEDHPAMDEQNSFFITETKLLRTQTTAIQGRVMERRSPPFRIATIGRCFRYEAVDATHHHTFHQVDVFMVDEGISMADLKGTLGTFARAMFGPNTQVRFRPDFFPFVEPGVDYAISWRMPDGNVRWLEIGGAGMIHPNILRRYGIDTERYTGFAFGLGVERIHMLRTGVDDLRLYLENDLRFLQQF</sequence>
<dbReference type="EC" id="6.1.1.20" evidence="13"/>
<dbReference type="GO" id="GO:0000049">
    <property type="term" value="F:tRNA binding"/>
    <property type="evidence" value="ECO:0007669"/>
    <property type="project" value="InterPro"/>
</dbReference>
<dbReference type="InterPro" id="IPR045864">
    <property type="entry name" value="aa-tRNA-synth_II/BPL/LPL"/>
</dbReference>
<evidence type="ECO:0000256" key="8">
    <source>
        <dbReference type="ARBA" id="ARBA00022840"/>
    </source>
</evidence>
<dbReference type="InterPro" id="IPR010978">
    <property type="entry name" value="tRNA-bd_arm"/>
</dbReference>
<dbReference type="InterPro" id="IPR022911">
    <property type="entry name" value="Phe_tRNA_ligase_alpha1_bac"/>
</dbReference>
<gene>
    <name evidence="13" type="primary">pheS</name>
    <name evidence="15" type="ORF">CCALI_00890</name>
</gene>
<keyword evidence="4 13" id="KW-0963">Cytoplasm</keyword>
<evidence type="ECO:0000256" key="12">
    <source>
        <dbReference type="ARBA" id="ARBA00049255"/>
    </source>
</evidence>
<name>S0ETB8_CHTCT</name>
<comment type="subcellular location">
    <subcellularLocation>
        <location evidence="1 13">Cytoplasm</location>
    </subcellularLocation>
</comment>
<dbReference type="PANTHER" id="PTHR11538">
    <property type="entry name" value="PHENYLALANYL-TRNA SYNTHETASE"/>
    <property type="match status" value="1"/>
</dbReference>
<evidence type="ECO:0000259" key="14">
    <source>
        <dbReference type="PROSITE" id="PS50862"/>
    </source>
</evidence>
<dbReference type="InParanoid" id="S0ETB8"/>
<dbReference type="Gene3D" id="3.30.930.10">
    <property type="entry name" value="Bira Bifunctional Protein, Domain 2"/>
    <property type="match status" value="1"/>
</dbReference>
<evidence type="ECO:0000256" key="9">
    <source>
        <dbReference type="ARBA" id="ARBA00022842"/>
    </source>
</evidence>
<dbReference type="KEGG" id="ccz:CCALI_00890"/>
<comment type="catalytic activity">
    <reaction evidence="12 13">
        <text>tRNA(Phe) + L-phenylalanine + ATP = L-phenylalanyl-tRNA(Phe) + AMP + diphosphate + H(+)</text>
        <dbReference type="Rhea" id="RHEA:19413"/>
        <dbReference type="Rhea" id="RHEA-COMP:9668"/>
        <dbReference type="Rhea" id="RHEA-COMP:9699"/>
        <dbReference type="ChEBI" id="CHEBI:15378"/>
        <dbReference type="ChEBI" id="CHEBI:30616"/>
        <dbReference type="ChEBI" id="CHEBI:33019"/>
        <dbReference type="ChEBI" id="CHEBI:58095"/>
        <dbReference type="ChEBI" id="CHEBI:78442"/>
        <dbReference type="ChEBI" id="CHEBI:78531"/>
        <dbReference type="ChEBI" id="CHEBI:456215"/>
        <dbReference type="EC" id="6.1.1.20"/>
    </reaction>
</comment>
<dbReference type="RefSeq" id="WP_016482267.1">
    <property type="nucleotide sequence ID" value="NC_021487.1"/>
</dbReference>
<dbReference type="InterPro" id="IPR006195">
    <property type="entry name" value="aa-tRNA-synth_II"/>
</dbReference>
<dbReference type="InterPro" id="IPR004529">
    <property type="entry name" value="Phe-tRNA-synth_IIc_asu"/>
</dbReference>
<keyword evidence="6 13" id="KW-0479">Metal-binding</keyword>
<protein>
    <recommendedName>
        <fullName evidence="13">Phenylalanine--tRNA ligase alpha subunit</fullName>
        <ecNumber evidence="13">6.1.1.20</ecNumber>
    </recommendedName>
    <alternativeName>
        <fullName evidence="13">Phenylalanyl-tRNA synthetase alpha subunit</fullName>
        <shortName evidence="13">PheRS</shortName>
    </alternativeName>
</protein>
<reference evidence="16" key="1">
    <citation type="submission" date="2013-03" db="EMBL/GenBank/DDBJ databases">
        <title>Genome sequence of Chthonomonas calidirosea, the first sequenced genome from the Armatimonadetes phylum (formally candidate division OP10).</title>
        <authorList>
            <person name="Lee K.C.Y."/>
            <person name="Morgan X.C."/>
            <person name="Dunfield P.F."/>
            <person name="Tamas I."/>
            <person name="Houghton K.M."/>
            <person name="Vyssotski M."/>
            <person name="Ryan J.L.J."/>
            <person name="Lagutin K."/>
            <person name="McDonald I.R."/>
            <person name="Stott M.B."/>
        </authorList>
    </citation>
    <scope>NUCLEOTIDE SEQUENCE [LARGE SCALE GENOMIC DNA]</scope>
    <source>
        <strain evidence="16">DSM 23976 / ICMP 18418 / T49</strain>
    </source>
</reference>
<keyword evidence="11 13" id="KW-0030">Aminoacyl-tRNA synthetase</keyword>
<dbReference type="eggNOG" id="COG0016">
    <property type="taxonomic scope" value="Bacteria"/>
</dbReference>
<keyword evidence="9 13" id="KW-0460">Magnesium</keyword>
<evidence type="ECO:0000256" key="4">
    <source>
        <dbReference type="ARBA" id="ARBA00022490"/>
    </source>
</evidence>
<dbReference type="HAMAP" id="MF_00281">
    <property type="entry name" value="Phe_tRNA_synth_alpha1"/>
    <property type="match status" value="1"/>
</dbReference>
<dbReference type="SUPFAM" id="SSF55681">
    <property type="entry name" value="Class II aaRS and biotin synthetases"/>
    <property type="match status" value="1"/>
</dbReference>
<dbReference type="Pfam" id="PF01409">
    <property type="entry name" value="tRNA-synt_2d"/>
    <property type="match status" value="1"/>
</dbReference>
<proteinExistence type="inferred from homology"/>
<evidence type="ECO:0000313" key="15">
    <source>
        <dbReference type="EMBL" id="CCW34713.1"/>
    </source>
</evidence>
<keyword evidence="10 13" id="KW-0648">Protein biosynthesis</keyword>
<evidence type="ECO:0000256" key="11">
    <source>
        <dbReference type="ARBA" id="ARBA00023146"/>
    </source>
</evidence>
<dbReference type="GO" id="GO:0005737">
    <property type="term" value="C:cytoplasm"/>
    <property type="evidence" value="ECO:0007669"/>
    <property type="project" value="UniProtKB-SubCell"/>
</dbReference>
<comment type="cofactor">
    <cofactor evidence="13">
        <name>Mg(2+)</name>
        <dbReference type="ChEBI" id="CHEBI:18420"/>
    </cofactor>
    <text evidence="13">Binds 2 magnesium ions per tetramer.</text>
</comment>
<evidence type="ECO:0000256" key="2">
    <source>
        <dbReference type="ARBA" id="ARBA00010207"/>
    </source>
</evidence>
<dbReference type="Proteomes" id="UP000014227">
    <property type="component" value="Chromosome I"/>
</dbReference>
<dbReference type="GO" id="GO:0000287">
    <property type="term" value="F:magnesium ion binding"/>
    <property type="evidence" value="ECO:0007669"/>
    <property type="project" value="UniProtKB-UniRule"/>
</dbReference>
<dbReference type="InterPro" id="IPR002319">
    <property type="entry name" value="Phenylalanyl-tRNA_Synthase"/>
</dbReference>
<dbReference type="AlphaFoldDB" id="S0ETB8"/>
<dbReference type="FunCoup" id="S0ETB8">
    <property type="interactions" value="442"/>
</dbReference>
<dbReference type="InterPro" id="IPR004188">
    <property type="entry name" value="Phe-tRNA_ligase_II_N"/>
</dbReference>
<comment type="similarity">
    <text evidence="2 13">Belongs to the class-II aminoacyl-tRNA synthetase family. Phe-tRNA synthetase alpha subunit type 1 subfamily.</text>
</comment>
<dbReference type="PANTHER" id="PTHR11538:SF41">
    <property type="entry name" value="PHENYLALANINE--TRNA LIGASE, MITOCHONDRIAL"/>
    <property type="match status" value="1"/>
</dbReference>
<evidence type="ECO:0000256" key="10">
    <source>
        <dbReference type="ARBA" id="ARBA00022917"/>
    </source>
</evidence>
<keyword evidence="8 13" id="KW-0067">ATP-binding</keyword>
<evidence type="ECO:0000256" key="6">
    <source>
        <dbReference type="ARBA" id="ARBA00022723"/>
    </source>
</evidence>
<feature type="binding site" evidence="13">
    <location>
        <position position="286"/>
    </location>
    <ligand>
        <name>Mg(2+)</name>
        <dbReference type="ChEBI" id="CHEBI:18420"/>
        <note>shared with beta subunit</note>
    </ligand>
</feature>
<keyword evidence="16" id="KW-1185">Reference proteome</keyword>
<organism evidence="15 16">
    <name type="scientific">Chthonomonas calidirosea (strain DSM 23976 / ICMP 18418 / T49)</name>
    <dbReference type="NCBI Taxonomy" id="1303518"/>
    <lineage>
        <taxon>Bacteria</taxon>
        <taxon>Bacillati</taxon>
        <taxon>Armatimonadota</taxon>
        <taxon>Chthonomonadia</taxon>
        <taxon>Chthonomonadales</taxon>
        <taxon>Chthonomonadaceae</taxon>
        <taxon>Chthonomonas</taxon>
    </lineage>
</organism>
<evidence type="ECO:0000256" key="7">
    <source>
        <dbReference type="ARBA" id="ARBA00022741"/>
    </source>
</evidence>
<dbReference type="GO" id="GO:0005524">
    <property type="term" value="F:ATP binding"/>
    <property type="evidence" value="ECO:0007669"/>
    <property type="project" value="UniProtKB-UniRule"/>
</dbReference>
<dbReference type="PROSITE" id="PS50862">
    <property type="entry name" value="AA_TRNA_LIGASE_II"/>
    <property type="match status" value="1"/>
</dbReference>
<comment type="subunit">
    <text evidence="3 13">Tetramer of two alpha and two beta subunits.</text>
</comment>
<dbReference type="GO" id="GO:0006432">
    <property type="term" value="P:phenylalanyl-tRNA aminoacylation"/>
    <property type="evidence" value="ECO:0007669"/>
    <property type="project" value="UniProtKB-UniRule"/>
</dbReference>
<feature type="domain" description="Aminoacyl-transfer RNA synthetases class-II family profile" evidence="14">
    <location>
        <begin position="147"/>
        <end position="343"/>
    </location>
</feature>